<evidence type="ECO:0000256" key="2">
    <source>
        <dbReference type="ARBA" id="ARBA00023008"/>
    </source>
</evidence>
<evidence type="ECO:0000313" key="5">
    <source>
        <dbReference type="Proteomes" id="UP000614334"/>
    </source>
</evidence>
<dbReference type="PANTHER" id="PTHR11474:SF126">
    <property type="entry name" value="TYROSINASE-LIKE PROTEIN TYR-1-RELATED"/>
    <property type="match status" value="1"/>
</dbReference>
<dbReference type="Proteomes" id="UP000614334">
    <property type="component" value="Unassembled WGS sequence"/>
</dbReference>
<sequence length="220" mass="25187">MRERDLSECGYTEGIPYWDWTHDADSVSAFKRAKIFDPKTGFGRTGFPEGDNSTASCVENGPYAGMQMNIPEPHCLRRSFNLTSEMPGNWTSAVVKRIMDYPDYINFWNNTERMHTLVIEDGLCSLSLSHSGIPMITYIVLLEFFVHHSQVDRLWTLWQGRNETRIWDYGGNTVQNVTTNTATLGDPMRFLGLAEDRPVESLMDTLSNGLCYRYDDEDTN</sequence>
<dbReference type="GO" id="GO:0046872">
    <property type="term" value="F:metal ion binding"/>
    <property type="evidence" value="ECO:0007669"/>
    <property type="project" value="UniProtKB-KW"/>
</dbReference>
<keyword evidence="2" id="KW-0186">Copper</keyword>
<dbReference type="AlphaFoldDB" id="A0A8H7IAY9"/>
<dbReference type="InterPro" id="IPR002227">
    <property type="entry name" value="Tyrosinase_Cu-bd"/>
</dbReference>
<proteinExistence type="predicted"/>
<keyword evidence="1" id="KW-0479">Metal-binding</keyword>
<dbReference type="Gene3D" id="1.10.1280.10">
    <property type="entry name" value="Di-copper center containing domain from catechol oxidase"/>
    <property type="match status" value="1"/>
</dbReference>
<dbReference type="PANTHER" id="PTHR11474">
    <property type="entry name" value="TYROSINASE FAMILY MEMBER"/>
    <property type="match status" value="1"/>
</dbReference>
<gene>
    <name evidence="4" type="ORF">RHS01_07253</name>
</gene>
<dbReference type="SUPFAM" id="SSF48056">
    <property type="entry name" value="Di-copper centre-containing domain"/>
    <property type="match status" value="1"/>
</dbReference>
<evidence type="ECO:0000313" key="4">
    <source>
        <dbReference type="EMBL" id="KAF8752964.1"/>
    </source>
</evidence>
<accession>A0A8H7IAY9</accession>
<dbReference type="Pfam" id="PF00264">
    <property type="entry name" value="Tyrosinase"/>
    <property type="match status" value="1"/>
</dbReference>
<dbReference type="InterPro" id="IPR008922">
    <property type="entry name" value="Di-copper_centre_dom_sf"/>
</dbReference>
<comment type="caution">
    <text evidence="4">The sequence shown here is derived from an EMBL/GenBank/DDBJ whole genome shotgun (WGS) entry which is preliminary data.</text>
</comment>
<dbReference type="GO" id="GO:0016491">
    <property type="term" value="F:oxidoreductase activity"/>
    <property type="evidence" value="ECO:0007669"/>
    <property type="project" value="InterPro"/>
</dbReference>
<evidence type="ECO:0000259" key="3">
    <source>
        <dbReference type="Pfam" id="PF00264"/>
    </source>
</evidence>
<dbReference type="InterPro" id="IPR050316">
    <property type="entry name" value="Tyrosinase/Hemocyanin"/>
</dbReference>
<evidence type="ECO:0000256" key="1">
    <source>
        <dbReference type="ARBA" id="ARBA00022723"/>
    </source>
</evidence>
<feature type="domain" description="Tyrosinase copper-binding" evidence="3">
    <location>
        <begin position="3"/>
        <end position="81"/>
    </location>
</feature>
<reference evidence="4" key="1">
    <citation type="submission" date="2020-09" db="EMBL/GenBank/DDBJ databases">
        <title>Comparative genome analyses of four rice-infecting Rhizoctonia solani isolates reveal extensive enrichment of homogalacturonan modification genes.</title>
        <authorList>
            <person name="Lee D.-Y."/>
            <person name="Jeon J."/>
            <person name="Kim K.-T."/>
            <person name="Cheong K."/>
            <person name="Song H."/>
            <person name="Choi G."/>
            <person name="Ko J."/>
            <person name="Opiyo S.O."/>
            <person name="Zuo S."/>
            <person name="Madhav S."/>
            <person name="Lee Y.-H."/>
            <person name="Wang G.-L."/>
        </authorList>
    </citation>
    <scope>NUCLEOTIDE SEQUENCE</scope>
    <source>
        <strain evidence="4">AG1-IA B2</strain>
    </source>
</reference>
<dbReference type="EMBL" id="JACYCF010000014">
    <property type="protein sequence ID" value="KAF8752964.1"/>
    <property type="molecule type" value="Genomic_DNA"/>
</dbReference>
<organism evidence="4 5">
    <name type="scientific">Rhizoctonia solani</name>
    <dbReference type="NCBI Taxonomy" id="456999"/>
    <lineage>
        <taxon>Eukaryota</taxon>
        <taxon>Fungi</taxon>
        <taxon>Dikarya</taxon>
        <taxon>Basidiomycota</taxon>
        <taxon>Agaricomycotina</taxon>
        <taxon>Agaricomycetes</taxon>
        <taxon>Cantharellales</taxon>
        <taxon>Ceratobasidiaceae</taxon>
        <taxon>Rhizoctonia</taxon>
    </lineage>
</organism>
<protein>
    <submittedName>
        <fullName evidence="4">Common central domain of tyrosinase</fullName>
    </submittedName>
</protein>
<name>A0A8H7IAY9_9AGAM</name>